<proteinExistence type="predicted"/>
<keyword evidence="3" id="KW-1185">Reference proteome</keyword>
<sequence>MTDSETILLAQFGSPLLTLAQVAKILDRSPDGLRITLSGDSDLARRLKPAKKRIGRRVLFSVAELARFIDESHG</sequence>
<dbReference type="InterPro" id="IPR041657">
    <property type="entry name" value="HTH_17"/>
</dbReference>
<gene>
    <name evidence="2" type="ORF">PH586_14885</name>
</gene>
<feature type="domain" description="Helix-turn-helix" evidence="1">
    <location>
        <begin position="16"/>
        <end position="71"/>
    </location>
</feature>
<organism evidence="2 3">
    <name type="scientific">Pseudomonas aestuarii</name>
    <dbReference type="NCBI Taxonomy" id="3018340"/>
    <lineage>
        <taxon>Bacteria</taxon>
        <taxon>Pseudomonadati</taxon>
        <taxon>Pseudomonadota</taxon>
        <taxon>Gammaproteobacteria</taxon>
        <taxon>Pseudomonadales</taxon>
        <taxon>Pseudomonadaceae</taxon>
        <taxon>Pseudomonas</taxon>
    </lineage>
</organism>
<accession>A0ABT4XHI5</accession>
<dbReference type="GO" id="GO:0003677">
    <property type="term" value="F:DNA binding"/>
    <property type="evidence" value="ECO:0007669"/>
    <property type="project" value="UniProtKB-KW"/>
</dbReference>
<comment type="caution">
    <text evidence="2">The sequence shown here is derived from an EMBL/GenBank/DDBJ whole genome shotgun (WGS) entry which is preliminary data.</text>
</comment>
<dbReference type="Proteomes" id="UP001212042">
    <property type="component" value="Unassembled WGS sequence"/>
</dbReference>
<evidence type="ECO:0000259" key="1">
    <source>
        <dbReference type="Pfam" id="PF12728"/>
    </source>
</evidence>
<evidence type="ECO:0000313" key="3">
    <source>
        <dbReference type="Proteomes" id="UP001212042"/>
    </source>
</evidence>
<evidence type="ECO:0000313" key="2">
    <source>
        <dbReference type="EMBL" id="MDA7087674.1"/>
    </source>
</evidence>
<dbReference type="Pfam" id="PF12728">
    <property type="entry name" value="HTH_17"/>
    <property type="match status" value="1"/>
</dbReference>
<keyword evidence="2" id="KW-0238">DNA-binding</keyword>
<dbReference type="EMBL" id="JAQJZJ010000006">
    <property type="protein sequence ID" value="MDA7087674.1"/>
    <property type="molecule type" value="Genomic_DNA"/>
</dbReference>
<protein>
    <submittedName>
        <fullName evidence="2">DNA-binding protein</fullName>
    </submittedName>
</protein>
<reference evidence="2 3" key="1">
    <citation type="submission" date="2023-01" db="EMBL/GenBank/DDBJ databases">
        <title>Pseudomonas SA3-5T sp. nov., isolated from tidal flat sediment.</title>
        <authorList>
            <person name="Kim H.S."/>
            <person name="Kim J.-S."/>
            <person name="Suh M.K."/>
            <person name="Eom M.K."/>
            <person name="Lee J.-S."/>
        </authorList>
    </citation>
    <scope>NUCLEOTIDE SEQUENCE [LARGE SCALE GENOMIC DNA]</scope>
    <source>
        <strain evidence="2 3">SA3-5</strain>
    </source>
</reference>
<name>A0ABT4XHI5_9PSED</name>
<dbReference type="RefSeq" id="WP_271348547.1">
    <property type="nucleotide sequence ID" value="NZ_JAQJZJ010000006.1"/>
</dbReference>